<comment type="caution">
    <text evidence="2">The sequence shown here is derived from an EMBL/GenBank/DDBJ whole genome shotgun (WGS) entry which is preliminary data.</text>
</comment>
<dbReference type="Proteomes" id="UP000784294">
    <property type="component" value="Unassembled WGS sequence"/>
</dbReference>
<feature type="signal peptide" evidence="1">
    <location>
        <begin position="1"/>
        <end position="21"/>
    </location>
</feature>
<evidence type="ECO:0000256" key="1">
    <source>
        <dbReference type="SAM" id="SignalP"/>
    </source>
</evidence>
<evidence type="ECO:0000313" key="3">
    <source>
        <dbReference type="Proteomes" id="UP000784294"/>
    </source>
</evidence>
<name>A0A3S5CC80_9PLAT</name>
<organism evidence="2 3">
    <name type="scientific">Protopolystoma xenopodis</name>
    <dbReference type="NCBI Taxonomy" id="117903"/>
    <lineage>
        <taxon>Eukaryota</taxon>
        <taxon>Metazoa</taxon>
        <taxon>Spiralia</taxon>
        <taxon>Lophotrochozoa</taxon>
        <taxon>Platyhelminthes</taxon>
        <taxon>Monogenea</taxon>
        <taxon>Polyopisthocotylea</taxon>
        <taxon>Polystomatidea</taxon>
        <taxon>Polystomatidae</taxon>
        <taxon>Protopolystoma</taxon>
    </lineage>
</organism>
<evidence type="ECO:0000313" key="2">
    <source>
        <dbReference type="EMBL" id="VEL09080.1"/>
    </source>
</evidence>
<proteinExistence type="predicted"/>
<dbReference type="EMBL" id="CAAALY010005405">
    <property type="protein sequence ID" value="VEL09080.1"/>
    <property type="molecule type" value="Genomic_DNA"/>
</dbReference>
<protein>
    <submittedName>
        <fullName evidence="2">Uncharacterized protein</fullName>
    </submittedName>
</protein>
<keyword evidence="3" id="KW-1185">Reference proteome</keyword>
<accession>A0A3S5CC80</accession>
<gene>
    <name evidence="2" type="ORF">PXEA_LOCUS2520</name>
</gene>
<sequence length="104" mass="11666">MKIRFFFRAILLSPFSLLTRAVNPVFTVAYEASDEAASYIVRGTDQIQFSLFHFCDCEADDSDIVNMEAKFDDAWNAISEIPAADTPIPTFDIVIVVSSFWSEG</sequence>
<dbReference type="AlphaFoldDB" id="A0A3S5CC80"/>
<keyword evidence="1" id="KW-0732">Signal</keyword>
<feature type="chain" id="PRO_5018663050" evidence="1">
    <location>
        <begin position="22"/>
        <end position="104"/>
    </location>
</feature>
<reference evidence="2" key="1">
    <citation type="submission" date="2018-11" db="EMBL/GenBank/DDBJ databases">
        <authorList>
            <consortium name="Pathogen Informatics"/>
        </authorList>
    </citation>
    <scope>NUCLEOTIDE SEQUENCE</scope>
</reference>